<evidence type="ECO:0000313" key="2">
    <source>
        <dbReference type="Proteomes" id="UP000811619"/>
    </source>
</evidence>
<accession>A0A8K0NGL2</accession>
<dbReference type="AlphaFoldDB" id="A0A8K0NGL2"/>
<proteinExistence type="predicted"/>
<sequence length="59" mass="6334">MPRPSCRAQTRLIEVESLHVGKSGAIAMGHAAIINEASGFSVRNQNPQLREGVLMTLCS</sequence>
<protein>
    <submittedName>
        <fullName evidence="1">Uncharacterized protein</fullName>
    </submittedName>
</protein>
<dbReference type="EMBL" id="SRPY01000717">
    <property type="protein sequence ID" value="KAG5918730.1"/>
    <property type="molecule type" value="Genomic_DNA"/>
</dbReference>
<name>A0A8K0NGL2_9HYPO</name>
<reference evidence="1" key="1">
    <citation type="journal article" date="2020" name="bioRxiv">
        <title>Whole genome comparisons of ergot fungi reveals the divergence and evolution of species within the genus Claviceps are the result of varying mechanisms driving genome evolution and host range expansion.</title>
        <authorList>
            <person name="Wyka S.A."/>
            <person name="Mondo S.J."/>
            <person name="Liu M."/>
            <person name="Dettman J."/>
            <person name="Nalam V."/>
            <person name="Broders K.D."/>
        </authorList>
    </citation>
    <scope>NUCLEOTIDE SEQUENCE</scope>
    <source>
        <strain evidence="1">CCC 489</strain>
    </source>
</reference>
<evidence type="ECO:0000313" key="1">
    <source>
        <dbReference type="EMBL" id="KAG5918730.1"/>
    </source>
</evidence>
<dbReference type="Proteomes" id="UP000811619">
    <property type="component" value="Unassembled WGS sequence"/>
</dbReference>
<comment type="caution">
    <text evidence="1">The sequence shown here is derived from an EMBL/GenBank/DDBJ whole genome shotgun (WGS) entry which is preliminary data.</text>
</comment>
<keyword evidence="2" id="KW-1185">Reference proteome</keyword>
<organism evidence="1 2">
    <name type="scientific">Claviceps africana</name>
    <dbReference type="NCBI Taxonomy" id="83212"/>
    <lineage>
        <taxon>Eukaryota</taxon>
        <taxon>Fungi</taxon>
        <taxon>Dikarya</taxon>
        <taxon>Ascomycota</taxon>
        <taxon>Pezizomycotina</taxon>
        <taxon>Sordariomycetes</taxon>
        <taxon>Hypocreomycetidae</taxon>
        <taxon>Hypocreales</taxon>
        <taxon>Clavicipitaceae</taxon>
        <taxon>Claviceps</taxon>
    </lineage>
</organism>
<gene>
    <name evidence="1" type="ORF">E4U42_006757</name>
</gene>